<protein>
    <submittedName>
        <fullName evidence="6">Transporter substrate-binding domain-containing protein</fullName>
    </submittedName>
</protein>
<feature type="coiled-coil region" evidence="2">
    <location>
        <begin position="56"/>
        <end position="83"/>
    </location>
</feature>
<keyword evidence="7" id="KW-1185">Reference proteome</keyword>
<dbReference type="SMART" id="SM00079">
    <property type="entry name" value="PBPe"/>
    <property type="match status" value="1"/>
</dbReference>
<evidence type="ECO:0000313" key="6">
    <source>
        <dbReference type="EMBL" id="MDM9632415.1"/>
    </source>
</evidence>
<comment type="caution">
    <text evidence="6">The sequence shown here is derived from an EMBL/GenBank/DDBJ whole genome shotgun (WGS) entry which is preliminary data.</text>
</comment>
<dbReference type="EMBL" id="JAUDUY010000009">
    <property type="protein sequence ID" value="MDM9632415.1"/>
    <property type="molecule type" value="Genomic_DNA"/>
</dbReference>
<name>A0ABT7WHL4_9FLAO</name>
<feature type="domain" description="Ionotropic glutamate receptor C-terminal" evidence="5">
    <location>
        <begin position="35"/>
        <end position="258"/>
    </location>
</feature>
<dbReference type="InterPro" id="IPR001638">
    <property type="entry name" value="Solute-binding_3/MltF_N"/>
</dbReference>
<reference evidence="6" key="1">
    <citation type="submission" date="2023-06" db="EMBL/GenBank/DDBJ databases">
        <title>Robiginitalea aurantiacus sp. nov. and Algoriphagus sediminis sp. nov., isolated from coastal sediment.</title>
        <authorList>
            <person name="Zhou Z.Y."/>
            <person name="An J."/>
            <person name="Jia Y.W."/>
            <person name="Du Z.J."/>
        </authorList>
    </citation>
    <scope>NUCLEOTIDE SEQUENCE</scope>
    <source>
        <strain evidence="6">M39</strain>
    </source>
</reference>
<proteinExistence type="predicted"/>
<evidence type="ECO:0000256" key="1">
    <source>
        <dbReference type="ARBA" id="ARBA00022729"/>
    </source>
</evidence>
<evidence type="ECO:0000313" key="7">
    <source>
        <dbReference type="Proteomes" id="UP001174839"/>
    </source>
</evidence>
<feature type="chain" id="PRO_5045762026" evidence="3">
    <location>
        <begin position="24"/>
        <end position="266"/>
    </location>
</feature>
<sequence>MKKLYLFLWLLALPLVLPTSLSAQQRLNEITQRGKLRVGMTGQQPPFSMESKSGKLIGYEVNLAELLAESMNLELELVRIEFNQLIPSIQNGTVDLVMSGMTINMERNMKVAFIGPYVISGKSVVTKSITLAQADEAADLNQGRLRVTSLAGSTSEKFVKTLLPEATSIPVANYDLAVEALLKDEANVMLADLPICLITQMRYPDANLLTLEDPLTMEPIGMALPADDPLLLNFIENYFNALEMTGLLKELENYWFETGSWLSDMK</sequence>
<keyword evidence="1 3" id="KW-0732">Signal</keyword>
<gene>
    <name evidence="6" type="ORF">QU605_13120</name>
</gene>
<organism evidence="6 7">
    <name type="scientific">Robiginitalea aurantiaca</name>
    <dbReference type="NCBI Taxonomy" id="3056915"/>
    <lineage>
        <taxon>Bacteria</taxon>
        <taxon>Pseudomonadati</taxon>
        <taxon>Bacteroidota</taxon>
        <taxon>Flavobacteriia</taxon>
        <taxon>Flavobacteriales</taxon>
        <taxon>Flavobacteriaceae</taxon>
        <taxon>Robiginitalea</taxon>
    </lineage>
</organism>
<feature type="domain" description="Solute-binding protein family 3/N-terminal" evidence="4">
    <location>
        <begin position="35"/>
        <end position="259"/>
    </location>
</feature>
<dbReference type="PANTHER" id="PTHR35936:SF17">
    <property type="entry name" value="ARGININE-BINDING EXTRACELLULAR PROTEIN ARTP"/>
    <property type="match status" value="1"/>
</dbReference>
<dbReference type="RefSeq" id="WP_289725780.1">
    <property type="nucleotide sequence ID" value="NZ_JAUDUY010000009.1"/>
</dbReference>
<evidence type="ECO:0000256" key="3">
    <source>
        <dbReference type="SAM" id="SignalP"/>
    </source>
</evidence>
<dbReference type="PANTHER" id="PTHR35936">
    <property type="entry name" value="MEMBRANE-BOUND LYTIC MUREIN TRANSGLYCOSYLASE F"/>
    <property type="match status" value="1"/>
</dbReference>
<dbReference type="SMART" id="SM00062">
    <property type="entry name" value="PBPb"/>
    <property type="match status" value="1"/>
</dbReference>
<dbReference type="Pfam" id="PF00497">
    <property type="entry name" value="SBP_bac_3"/>
    <property type="match status" value="1"/>
</dbReference>
<dbReference type="InterPro" id="IPR001320">
    <property type="entry name" value="Iontro_rcpt_C"/>
</dbReference>
<dbReference type="Gene3D" id="3.40.190.10">
    <property type="entry name" value="Periplasmic binding protein-like II"/>
    <property type="match status" value="2"/>
</dbReference>
<evidence type="ECO:0000259" key="5">
    <source>
        <dbReference type="SMART" id="SM00079"/>
    </source>
</evidence>
<keyword evidence="2" id="KW-0175">Coiled coil</keyword>
<evidence type="ECO:0000256" key="2">
    <source>
        <dbReference type="SAM" id="Coils"/>
    </source>
</evidence>
<accession>A0ABT7WHL4</accession>
<evidence type="ECO:0000259" key="4">
    <source>
        <dbReference type="SMART" id="SM00062"/>
    </source>
</evidence>
<dbReference type="SUPFAM" id="SSF53850">
    <property type="entry name" value="Periplasmic binding protein-like II"/>
    <property type="match status" value="1"/>
</dbReference>
<feature type="signal peptide" evidence="3">
    <location>
        <begin position="1"/>
        <end position="23"/>
    </location>
</feature>
<dbReference type="Proteomes" id="UP001174839">
    <property type="component" value="Unassembled WGS sequence"/>
</dbReference>